<dbReference type="Pfam" id="PF25484">
    <property type="entry name" value="DUF7907"/>
    <property type="match status" value="1"/>
</dbReference>
<sequence length="174" mass="17638">MVMQILLRATMLATAATAASIPFRSTSTTSALRLSANVTGLDISPSLQGQELTYVSNADCQADIVFAPAGQGATFYATGQTVGVTHFSDDSSPGAGMVITPGGTATVPSANVVGLRCGASTTGVSVTPSGLQYDGGAWMACPRDGAVVLSFKQAGQRTLASCGDVQLLPIYQEV</sequence>
<evidence type="ECO:0000313" key="3">
    <source>
        <dbReference type="EMBL" id="KKY37223.1"/>
    </source>
</evidence>
<dbReference type="AlphaFoldDB" id="A0A0G2HQP9"/>
<keyword evidence="1" id="KW-0732">Signal</keyword>
<evidence type="ECO:0000256" key="1">
    <source>
        <dbReference type="SAM" id="SignalP"/>
    </source>
</evidence>
<organism evidence="3 4">
    <name type="scientific">Diaporthe ampelina</name>
    <dbReference type="NCBI Taxonomy" id="1214573"/>
    <lineage>
        <taxon>Eukaryota</taxon>
        <taxon>Fungi</taxon>
        <taxon>Dikarya</taxon>
        <taxon>Ascomycota</taxon>
        <taxon>Pezizomycotina</taxon>
        <taxon>Sordariomycetes</taxon>
        <taxon>Sordariomycetidae</taxon>
        <taxon>Diaporthales</taxon>
        <taxon>Diaporthaceae</taxon>
        <taxon>Diaporthe</taxon>
    </lineage>
</organism>
<feature type="signal peptide" evidence="1">
    <location>
        <begin position="1"/>
        <end position="18"/>
    </location>
</feature>
<evidence type="ECO:0000313" key="4">
    <source>
        <dbReference type="Proteomes" id="UP000034680"/>
    </source>
</evidence>
<evidence type="ECO:0000259" key="2">
    <source>
        <dbReference type="Pfam" id="PF25484"/>
    </source>
</evidence>
<protein>
    <recommendedName>
        <fullName evidence="2">DUF7907 domain-containing protein</fullName>
    </recommendedName>
</protein>
<dbReference type="EMBL" id="LCUC01000093">
    <property type="protein sequence ID" value="KKY37223.1"/>
    <property type="molecule type" value="Genomic_DNA"/>
</dbReference>
<dbReference type="Proteomes" id="UP000034680">
    <property type="component" value="Unassembled WGS sequence"/>
</dbReference>
<feature type="domain" description="DUF7907" evidence="2">
    <location>
        <begin position="32"/>
        <end position="170"/>
    </location>
</feature>
<comment type="caution">
    <text evidence="3">The sequence shown here is derived from an EMBL/GenBank/DDBJ whole genome shotgun (WGS) entry which is preliminary data.</text>
</comment>
<proteinExistence type="predicted"/>
<dbReference type="InterPro" id="IPR057229">
    <property type="entry name" value="DUF7907"/>
</dbReference>
<dbReference type="OrthoDB" id="3518533at2759"/>
<reference evidence="3 4" key="1">
    <citation type="submission" date="2015-05" db="EMBL/GenBank/DDBJ databases">
        <title>Distinctive expansion of gene families associated with plant cell wall degradation and secondary metabolism in the genomes of grapevine trunk pathogens.</title>
        <authorList>
            <person name="Lawrence D.P."/>
            <person name="Travadon R."/>
            <person name="Rolshausen P.E."/>
            <person name="Baumgartner K."/>
        </authorList>
    </citation>
    <scope>NUCLEOTIDE SEQUENCE [LARGE SCALE GENOMIC DNA]</scope>
    <source>
        <strain evidence="3">DA912</strain>
    </source>
</reference>
<name>A0A0G2HQP9_9PEZI</name>
<reference evidence="3 4" key="2">
    <citation type="submission" date="2015-05" db="EMBL/GenBank/DDBJ databases">
        <authorList>
            <person name="Morales-Cruz A."/>
            <person name="Amrine K.C."/>
            <person name="Cantu D."/>
        </authorList>
    </citation>
    <scope>NUCLEOTIDE SEQUENCE [LARGE SCALE GENOMIC DNA]</scope>
    <source>
        <strain evidence="3">DA912</strain>
    </source>
</reference>
<accession>A0A0G2HQP9</accession>
<feature type="chain" id="PRO_5002545044" description="DUF7907 domain-containing protein" evidence="1">
    <location>
        <begin position="19"/>
        <end position="174"/>
    </location>
</feature>
<gene>
    <name evidence="3" type="ORF">UCDDA912_g02783</name>
</gene>
<keyword evidence="4" id="KW-1185">Reference proteome</keyword>